<feature type="transmembrane region" description="Helical" evidence="1">
    <location>
        <begin position="343"/>
        <end position="363"/>
    </location>
</feature>
<feature type="transmembrane region" description="Helical" evidence="1">
    <location>
        <begin position="200"/>
        <end position="227"/>
    </location>
</feature>
<feature type="transmembrane region" description="Helical" evidence="1">
    <location>
        <begin position="762"/>
        <end position="783"/>
    </location>
</feature>
<name>A0ABM5ZEB4_9BURK</name>
<dbReference type="PANTHER" id="PTHR38454:SF1">
    <property type="entry name" value="INTEGRAL MEMBRANE PROTEIN"/>
    <property type="match status" value="1"/>
</dbReference>
<gene>
    <name evidence="2" type="ORF">CPter291_5109</name>
</gene>
<accession>A0ABM5ZEB4</accession>
<feature type="transmembrane region" description="Helical" evidence="1">
    <location>
        <begin position="120"/>
        <end position="141"/>
    </location>
</feature>
<keyword evidence="3" id="KW-1185">Reference proteome</keyword>
<keyword evidence="1" id="KW-1133">Transmembrane helix</keyword>
<proteinExistence type="predicted"/>
<evidence type="ECO:0000256" key="1">
    <source>
        <dbReference type="SAM" id="Phobius"/>
    </source>
</evidence>
<reference evidence="2 3" key="1">
    <citation type="submission" date="2015-11" db="EMBL/GenBank/DDBJ databases">
        <title>Exploring the genomic traits of fungus-feeding bacterial genus Collimonas.</title>
        <authorList>
            <person name="Song C."/>
            <person name="Schmidt R."/>
            <person name="de Jager V."/>
            <person name="Krzyzanowska D."/>
            <person name="Jongedijk E."/>
            <person name="Cankar K."/>
            <person name="Beekwilder J."/>
            <person name="van Veen A."/>
            <person name="de Boer W."/>
            <person name="van Veen J.A."/>
            <person name="Garbeva P."/>
        </authorList>
    </citation>
    <scope>NUCLEOTIDE SEQUENCE [LARGE SCALE GENOMIC DNA]</scope>
    <source>
        <strain evidence="2 3">Ter291</strain>
    </source>
</reference>
<feature type="transmembrane region" description="Helical" evidence="1">
    <location>
        <begin position="469"/>
        <end position="489"/>
    </location>
</feature>
<feature type="transmembrane region" description="Helical" evidence="1">
    <location>
        <begin position="148"/>
        <end position="165"/>
    </location>
</feature>
<organism evidence="2 3">
    <name type="scientific">Collimonas pratensis</name>
    <dbReference type="NCBI Taxonomy" id="279113"/>
    <lineage>
        <taxon>Bacteria</taxon>
        <taxon>Pseudomonadati</taxon>
        <taxon>Pseudomonadota</taxon>
        <taxon>Betaproteobacteria</taxon>
        <taxon>Burkholderiales</taxon>
        <taxon>Oxalobacteraceae</taxon>
        <taxon>Collimonas</taxon>
    </lineage>
</organism>
<evidence type="ECO:0000313" key="2">
    <source>
        <dbReference type="EMBL" id="AMP17322.1"/>
    </source>
</evidence>
<dbReference type="InterPro" id="IPR018580">
    <property type="entry name" value="Uncharacterised_YfhO"/>
</dbReference>
<sequence>MMSHRRQRREIPASEFAQAFQYRSRNMTNNKKSLLVFCVLLLLTLVFWWPTLFEGKSLIHGDSIIHGLPLFDFHSRFLHGGETPLWTDKVYGGHPLFAEGQGGFANPLNILLAWLLPPVIGVNIFHLVCMLIAAAGVFVLCRLLGRSAWSAGFAALALVFSTAWLQEQNNLTISGTLAWAPWALAATEAWLRKPLARQAVLLAAAATMMILAGYPQLVHATALYAVFSLFAMPFSEDGRKLWRAQRLQLVTTAALAALLFLGLAAVQLLPLLELASLSHRSAGVGLFFEFSPMAVLRGLLYTPTQLALARDRLDQIPGIGSLLVCMLASLFPLFKSSWREKGILLAVLILIQLGAGKASPLFLMLYDWHLVPGLHFFRTTQSYLEIACIGIAVLAAFVIDGLSSQRRVSAAGWRRHKRLWLAAIFYIAAWGILIAISVEAATPWQHLAIAALALIAAVILVASGKARHIPLLMFTLLLLECCALRLHLFHFGDVSLLRRPATLQALAQRYPIQDTKFINHSLAVAYAMRNSRVPDLDANAERALASNAALSNMRWDTPSEDGALALPLRARALLIPVFENEMEGRTKTGPGQRAIDLLGVRFISADRQLTAPGFQVAVYDQQQNMWIMENTAAQPLFQSFTRYRPVSSDDDALQLLQTPRQPELIIEAAKGQTLPPLSDADNKADAIRFKVLTKQPTFYAVDVDAAEAGWLFLADANYPGWRATIDGQATHVFSGQLLGKAVMVPAGRHKLEFRFSSSTFRYGLWLSLLTLLISAGLLVRSFLLQRRRHRFDAIAR</sequence>
<evidence type="ECO:0000313" key="3">
    <source>
        <dbReference type="Proteomes" id="UP000074914"/>
    </source>
</evidence>
<feature type="transmembrane region" description="Helical" evidence="1">
    <location>
        <begin position="383"/>
        <end position="399"/>
    </location>
</feature>
<dbReference type="EMBL" id="CP013236">
    <property type="protein sequence ID" value="AMP17322.1"/>
    <property type="molecule type" value="Genomic_DNA"/>
</dbReference>
<dbReference type="Proteomes" id="UP000074914">
    <property type="component" value="Chromosome"/>
</dbReference>
<feature type="transmembrane region" description="Helical" evidence="1">
    <location>
        <begin position="419"/>
        <end position="438"/>
    </location>
</feature>
<feature type="transmembrane region" description="Helical" evidence="1">
    <location>
        <begin position="247"/>
        <end position="272"/>
    </location>
</feature>
<keyword evidence="1" id="KW-0812">Transmembrane</keyword>
<dbReference type="PANTHER" id="PTHR38454">
    <property type="entry name" value="INTEGRAL MEMBRANE PROTEIN-RELATED"/>
    <property type="match status" value="1"/>
</dbReference>
<keyword evidence="1" id="KW-0472">Membrane</keyword>
<protein>
    <submittedName>
        <fullName evidence="2">Bacterial membrane YfhO family protein</fullName>
    </submittedName>
</protein>
<feature type="transmembrane region" description="Helical" evidence="1">
    <location>
        <begin position="33"/>
        <end position="50"/>
    </location>
</feature>
<feature type="transmembrane region" description="Helical" evidence="1">
    <location>
        <begin position="444"/>
        <end position="462"/>
    </location>
</feature>
<feature type="transmembrane region" description="Helical" evidence="1">
    <location>
        <begin position="316"/>
        <end position="334"/>
    </location>
</feature>